<dbReference type="RefSeq" id="WP_172358637.1">
    <property type="nucleotide sequence ID" value="NZ_CP053661.1"/>
</dbReference>
<dbReference type="Gene3D" id="3.40.50.1000">
    <property type="entry name" value="HAD superfamily/HAD-like"/>
    <property type="match status" value="1"/>
</dbReference>
<dbReference type="KEGG" id="theu:HPC62_22695"/>
<dbReference type="PANTHER" id="PTHR10000">
    <property type="entry name" value="PHOSPHOSERINE PHOSPHATASE"/>
    <property type="match status" value="1"/>
</dbReference>
<dbReference type="EMBL" id="CP053661">
    <property type="protein sequence ID" value="QKD84619.1"/>
    <property type="molecule type" value="Genomic_DNA"/>
</dbReference>
<dbReference type="GO" id="GO:0016791">
    <property type="term" value="F:phosphatase activity"/>
    <property type="evidence" value="ECO:0007669"/>
    <property type="project" value="UniProtKB-ARBA"/>
</dbReference>
<dbReference type="Pfam" id="PF08282">
    <property type="entry name" value="Hydrolase_3"/>
    <property type="match status" value="1"/>
</dbReference>
<evidence type="ECO:0000313" key="2">
    <source>
        <dbReference type="Proteomes" id="UP000505210"/>
    </source>
</evidence>
<dbReference type="SFLD" id="SFLDG01140">
    <property type="entry name" value="C2.B:_Phosphomannomutase_and_P"/>
    <property type="match status" value="1"/>
</dbReference>
<dbReference type="NCBIfam" id="TIGR00099">
    <property type="entry name" value="Cof-subfamily"/>
    <property type="match status" value="1"/>
</dbReference>
<dbReference type="GO" id="GO:0000287">
    <property type="term" value="F:magnesium ion binding"/>
    <property type="evidence" value="ECO:0007669"/>
    <property type="project" value="TreeGrafter"/>
</dbReference>
<evidence type="ECO:0000313" key="1">
    <source>
        <dbReference type="EMBL" id="QKD84619.1"/>
    </source>
</evidence>
<dbReference type="InterPro" id="IPR006379">
    <property type="entry name" value="HAD-SF_hydro_IIB"/>
</dbReference>
<dbReference type="SUPFAM" id="SSF56784">
    <property type="entry name" value="HAD-like"/>
    <property type="match status" value="1"/>
</dbReference>
<dbReference type="CDD" id="cd07516">
    <property type="entry name" value="HAD_Pase"/>
    <property type="match status" value="1"/>
</dbReference>
<organism evidence="1 2">
    <name type="scientific">Thermoleptolyngbya sichuanensis A183</name>
    <dbReference type="NCBI Taxonomy" id="2737172"/>
    <lineage>
        <taxon>Bacteria</taxon>
        <taxon>Bacillati</taxon>
        <taxon>Cyanobacteriota</taxon>
        <taxon>Cyanophyceae</taxon>
        <taxon>Oculatellales</taxon>
        <taxon>Oculatellaceae</taxon>
        <taxon>Thermoleptolyngbya</taxon>
        <taxon>Thermoleptolyngbya sichuanensis</taxon>
    </lineage>
</organism>
<accession>A0A6M8BB85</accession>
<keyword evidence="2" id="KW-1185">Reference proteome</keyword>
<dbReference type="InterPro" id="IPR036412">
    <property type="entry name" value="HAD-like_sf"/>
</dbReference>
<dbReference type="NCBIfam" id="TIGR01484">
    <property type="entry name" value="HAD-SF-IIB"/>
    <property type="match status" value="1"/>
</dbReference>
<protein>
    <submittedName>
        <fullName evidence="1">HAD family phosphatase</fullName>
    </submittedName>
</protein>
<dbReference type="AlphaFoldDB" id="A0A6M8BB85"/>
<dbReference type="InterPro" id="IPR023214">
    <property type="entry name" value="HAD_sf"/>
</dbReference>
<dbReference type="InterPro" id="IPR000150">
    <property type="entry name" value="Cof"/>
</dbReference>
<sequence>MGNLAPGTAQGAFVENSAAQAGEIRLLVVDLDGTVVGVSNQISARVKQAVQAVQAQGIPVAIATGRMYQSARRFHADLGSTLPLMSYQGALIKDPADDTLHRHWHLPRVYAQQLLEFYEQPSIRGEVSVHFYINDQLYVREITAETEAYAERSSIEPIAVGDLRTLLDADLTKILAQSSNVALIDDLLEKLRQRYAPTELYLTKSVDIFLEATHPEVNKGNAVRYLAENILGLRADQVMAIGDNFNDFEMLQYAGIGVAMGNAPEGVQAIANWVAPSVEEDGAAIAIEKFILG</sequence>
<reference evidence="1 2" key="1">
    <citation type="submission" date="2020-05" db="EMBL/GenBank/DDBJ databases">
        <title>Complete genome sequence of of a novel Thermoleptolyngbya strain isolated from hot springs of Ganzi, Sichuan China.</title>
        <authorList>
            <person name="Tang J."/>
            <person name="Daroch M."/>
            <person name="Li L."/>
            <person name="Waleron K."/>
            <person name="Waleron M."/>
            <person name="Waleron M."/>
        </authorList>
    </citation>
    <scope>NUCLEOTIDE SEQUENCE [LARGE SCALE GENOMIC DNA]</scope>
    <source>
        <strain evidence="1 2">PKUAC-SCTA183</strain>
    </source>
</reference>
<dbReference type="SFLD" id="SFLDS00003">
    <property type="entry name" value="Haloacid_Dehalogenase"/>
    <property type="match status" value="1"/>
</dbReference>
<dbReference type="PROSITE" id="PS01229">
    <property type="entry name" value="COF_2"/>
    <property type="match status" value="1"/>
</dbReference>
<proteinExistence type="predicted"/>
<dbReference type="GO" id="GO:0005829">
    <property type="term" value="C:cytosol"/>
    <property type="evidence" value="ECO:0007669"/>
    <property type="project" value="TreeGrafter"/>
</dbReference>
<gene>
    <name evidence="1" type="ORF">HPC62_22695</name>
</gene>
<dbReference type="Gene3D" id="3.30.1240.10">
    <property type="match status" value="1"/>
</dbReference>
<dbReference type="Proteomes" id="UP000505210">
    <property type="component" value="Chromosome"/>
</dbReference>
<dbReference type="PANTHER" id="PTHR10000:SF8">
    <property type="entry name" value="HAD SUPERFAMILY HYDROLASE-LIKE, TYPE 3"/>
    <property type="match status" value="1"/>
</dbReference>
<name>A0A6M8BB85_9CYAN</name>